<keyword evidence="1" id="KW-0175">Coiled coil</keyword>
<dbReference type="AlphaFoldDB" id="A0A9D4V7N3"/>
<organism evidence="3 4">
    <name type="scientific">Adiantum capillus-veneris</name>
    <name type="common">Maidenhair fern</name>
    <dbReference type="NCBI Taxonomy" id="13818"/>
    <lineage>
        <taxon>Eukaryota</taxon>
        <taxon>Viridiplantae</taxon>
        <taxon>Streptophyta</taxon>
        <taxon>Embryophyta</taxon>
        <taxon>Tracheophyta</taxon>
        <taxon>Polypodiopsida</taxon>
        <taxon>Polypodiidae</taxon>
        <taxon>Polypodiales</taxon>
        <taxon>Pteridineae</taxon>
        <taxon>Pteridaceae</taxon>
        <taxon>Vittarioideae</taxon>
        <taxon>Adiantum</taxon>
    </lineage>
</organism>
<protein>
    <submittedName>
        <fullName evidence="3">Uncharacterized protein</fullName>
    </submittedName>
</protein>
<accession>A0A9D4V7N3</accession>
<feature type="region of interest" description="Disordered" evidence="2">
    <location>
        <begin position="274"/>
        <end position="309"/>
    </location>
</feature>
<dbReference type="Proteomes" id="UP000886520">
    <property type="component" value="Chromosome 4"/>
</dbReference>
<feature type="coiled-coil region" evidence="1">
    <location>
        <begin position="636"/>
        <end position="788"/>
    </location>
</feature>
<evidence type="ECO:0000256" key="1">
    <source>
        <dbReference type="SAM" id="Coils"/>
    </source>
</evidence>
<feature type="region of interest" description="Disordered" evidence="2">
    <location>
        <begin position="63"/>
        <end position="104"/>
    </location>
</feature>
<keyword evidence="4" id="KW-1185">Reference proteome</keyword>
<evidence type="ECO:0000313" key="3">
    <source>
        <dbReference type="EMBL" id="KAI5081361.1"/>
    </source>
</evidence>
<comment type="caution">
    <text evidence="3">The sequence shown here is derived from an EMBL/GenBank/DDBJ whole genome shotgun (WGS) entry which is preliminary data.</text>
</comment>
<feature type="region of interest" description="Disordered" evidence="2">
    <location>
        <begin position="435"/>
        <end position="460"/>
    </location>
</feature>
<dbReference type="OrthoDB" id="1915763at2759"/>
<dbReference type="EMBL" id="JABFUD020000004">
    <property type="protein sequence ID" value="KAI5081361.1"/>
    <property type="molecule type" value="Genomic_DNA"/>
</dbReference>
<evidence type="ECO:0000313" key="4">
    <source>
        <dbReference type="Proteomes" id="UP000886520"/>
    </source>
</evidence>
<proteinExistence type="predicted"/>
<evidence type="ECO:0000256" key="2">
    <source>
        <dbReference type="SAM" id="MobiDB-lite"/>
    </source>
</evidence>
<feature type="coiled-coil region" evidence="1">
    <location>
        <begin position="400"/>
        <end position="427"/>
    </location>
</feature>
<feature type="compositionally biased region" description="Basic and acidic residues" evidence="2">
    <location>
        <begin position="300"/>
        <end position="309"/>
    </location>
</feature>
<sequence>MDLDNQSLDHDELLGVEALEDIIDVENEMGFGEGEDWSHDDGTIGYGKLAASRKRGLFNKASAMHGRPRTKPVTIHPHQSRKPLNTIRHGHKHGIVSPPEREERSQMNVMVNPGVKYAFGPSNDSAKKLKVKEAAKDDTNEMLQTTLEIEGGNAHSLRSSHDEEDMQGFCMGLDAKGDSPSVDGSKHDCTQRERNAENALKSDEIESDQEHAHIEARKALAKREEKAASSNRVRFSLDVETADKVTGYANRRSTEAKEKSKCSKQQEWRYVRSIPSDSNGFGTPKVPPTGASVRATSTQRRKEASALESTKDPALGFDLEKAIEMRDDKKAARLALERVERFEDAMLKQQEIVANMKLSLVNEGTKDYAKLRQLVDALDRNIKKVSVSSKAHQVPQSYVLKNRAEQINRLKAQCNLLETDRERLKKKLRHFLESEDAKEKEQEVPKKGGESEGSVNERESLLEQKVKDLERALAEWETKCKKGESDFAIERALLEDSLTVSKLDWRNKQQRWSSKMKEREAELSDLKASQDELVDSIVSCRQCMDKLRMEAVSYKRGLAPHGAFTETQEEDAVPKNIEDTNALGLAYGIQNDTESLRRLLVESSSILQDNPRLQSEFLRQESKVLENKVTQTITLMTEVKQEMKAKEDQIKKENEKYAEVVADKVKHVETLMEQLADKEKDMEGFLQELKDKVSLLNKKLECERSEKSRLSELQGNMKYKLLKGLRKKEQKLEEEIEGMKERLEEMQTTIAQKDERLASMEDEVNSKCAQLVQEKQKWNMAIKEVKQKAAKTILRFMHGKENGLLEYLRERKKGHKAGEARGGLLYKTDDDRDDDDDDCENKVSQMYQEGLSKKILREKLYSKKRMLSGRLDSPRDSQQLLSSNFDDMADLRSSFESQKEKARQDYDLSRKDDLCLQEKYSKAFKFAGRNRAMERREF</sequence>
<feature type="compositionally biased region" description="Basic and acidic residues" evidence="2">
    <location>
        <begin position="184"/>
        <end position="209"/>
    </location>
</feature>
<gene>
    <name evidence="3" type="ORF">GOP47_0004544</name>
</gene>
<feature type="region of interest" description="Disordered" evidence="2">
    <location>
        <begin position="177"/>
        <end position="209"/>
    </location>
</feature>
<name>A0A9D4V7N3_ADICA</name>
<reference evidence="3" key="1">
    <citation type="submission" date="2021-01" db="EMBL/GenBank/DDBJ databases">
        <title>Adiantum capillus-veneris genome.</title>
        <authorList>
            <person name="Fang Y."/>
            <person name="Liao Q."/>
        </authorList>
    </citation>
    <scope>NUCLEOTIDE SEQUENCE</scope>
    <source>
        <strain evidence="3">H3</strain>
        <tissue evidence="3">Leaf</tissue>
    </source>
</reference>